<reference evidence="4 5" key="1">
    <citation type="submission" date="2013-02" db="EMBL/GenBank/DDBJ databases">
        <title>The Genome Annotation of Plasmodium falciparum Vietnam Oak-Knoll (FVO).</title>
        <authorList>
            <consortium name="The Broad Institute Genome Sequencing Platform"/>
            <consortium name="The Broad Institute Genome Sequencing Center for Infectious Disease"/>
            <person name="Neafsey D."/>
            <person name="Hoffman S."/>
            <person name="Volkman S."/>
            <person name="Rosenthal P."/>
            <person name="Walker B."/>
            <person name="Young S.K."/>
            <person name="Zeng Q."/>
            <person name="Gargeya S."/>
            <person name="Fitzgerald M."/>
            <person name="Haas B."/>
            <person name="Abouelleil A."/>
            <person name="Allen A.W."/>
            <person name="Alvarado L."/>
            <person name="Arachchi H.M."/>
            <person name="Berlin A.M."/>
            <person name="Chapman S.B."/>
            <person name="Gainer-Dewar J."/>
            <person name="Goldberg J."/>
            <person name="Griggs A."/>
            <person name="Gujja S."/>
            <person name="Hansen M."/>
            <person name="Howarth C."/>
            <person name="Imamovic A."/>
            <person name="Ireland A."/>
            <person name="Larimer J."/>
            <person name="McCowan C."/>
            <person name="Murphy C."/>
            <person name="Pearson M."/>
            <person name="Poon T.W."/>
            <person name="Priest M."/>
            <person name="Roberts A."/>
            <person name="Saif S."/>
            <person name="Shea T."/>
            <person name="Sisk P."/>
            <person name="Sykes S."/>
            <person name="Wortman J."/>
            <person name="Nusbaum C."/>
            <person name="Birren B."/>
        </authorList>
    </citation>
    <scope>NUCLEOTIDE SEQUENCE [LARGE SCALE GENOMIC DNA]</scope>
    <source>
        <strain evidence="5">Vietnam Oak-Knoll (FVO)</strain>
    </source>
</reference>
<dbReference type="FunFam" id="2.130.10.10:FF:000524">
    <property type="entry name" value="Autophagy-related protein 18, putative"/>
    <property type="match status" value="1"/>
</dbReference>
<dbReference type="SMR" id="A0A024V752"/>
<dbReference type="Gene3D" id="2.130.10.10">
    <property type="entry name" value="YVTN repeat-like/Quinoprotein amine dehydrogenase"/>
    <property type="match status" value="1"/>
</dbReference>
<dbReference type="InterPro" id="IPR048720">
    <property type="entry name" value="PROPPIN"/>
</dbReference>
<dbReference type="Pfam" id="PF21032">
    <property type="entry name" value="PROPPIN"/>
    <property type="match status" value="1"/>
</dbReference>
<evidence type="ECO:0008006" key="6">
    <source>
        <dbReference type="Google" id="ProtNLM"/>
    </source>
</evidence>
<sequence>MVSLRLDNNRYISFNQDYGCLCMANEKGFKIYNTNPFIQTYSRDLTDRNKNGLYLAEMLYRCNILAITGNKNDKKGKWAKNVLIIWDDRQMREIAKLTFSSNIIGVRLLREIIVVILEYKLCIYRLKDIILLETLNTSKNVSGLCCLSNIDKNIIIAYLSPIKGRVNIHIFEINSSENIHEELPYINFKTNLSIYAHDNSIGCINLSNDGKLLVTSSTKGTIIRLFNTFDGTLLNEFRRGTKNAKILSLNISEDNNWLCLTSSRNTVHVFSIYKKKRPLRKVDIICKGKNVSPPALLNYEKESKNKKSSLKCLLPCHPYLNSEWSFASYKLPGKKISSICAFVNDQNCIIVICSNGIIYKLRFNEHIGGDMFKISSHSFD</sequence>
<proteinExistence type="inferred from homology"/>
<comment type="similarity">
    <text evidence="3">Belongs to the WD repeat PROPPIN family.</text>
</comment>
<name>A0A024V752_PLAFA</name>
<dbReference type="AlphaFoldDB" id="A0A024V752"/>
<evidence type="ECO:0000256" key="2">
    <source>
        <dbReference type="ARBA" id="ARBA00022737"/>
    </source>
</evidence>
<evidence type="ECO:0000313" key="4">
    <source>
        <dbReference type="EMBL" id="ETW18294.1"/>
    </source>
</evidence>
<reference evidence="4 5" key="2">
    <citation type="submission" date="2013-02" db="EMBL/GenBank/DDBJ databases">
        <title>The Genome Sequence of Plasmodium falciparum Vietnam Oak-Knoll (FVO).</title>
        <authorList>
            <consortium name="The Broad Institute Genome Sequencing Platform"/>
            <consortium name="The Broad Institute Genome Sequencing Center for Infectious Disease"/>
            <person name="Neafsey D."/>
            <person name="Cheeseman I."/>
            <person name="Volkman S."/>
            <person name="Adams J."/>
            <person name="Walker B."/>
            <person name="Young S.K."/>
            <person name="Zeng Q."/>
            <person name="Gargeya S."/>
            <person name="Fitzgerald M."/>
            <person name="Haas B."/>
            <person name="Abouelleil A."/>
            <person name="Alvarado L."/>
            <person name="Arachchi H.M."/>
            <person name="Berlin A.M."/>
            <person name="Chapman S.B."/>
            <person name="Dewar J."/>
            <person name="Goldberg J."/>
            <person name="Griggs A."/>
            <person name="Gujja S."/>
            <person name="Hansen M."/>
            <person name="Howarth C."/>
            <person name="Imamovic A."/>
            <person name="Larimer J."/>
            <person name="McCowan C."/>
            <person name="Murphy C."/>
            <person name="Neiman D."/>
            <person name="Pearson M."/>
            <person name="Priest M."/>
            <person name="Roberts A."/>
            <person name="Saif S."/>
            <person name="Shea T."/>
            <person name="Sisk P."/>
            <person name="Sykes S."/>
            <person name="Wortman J."/>
            <person name="Nusbaum C."/>
            <person name="Birren B."/>
        </authorList>
    </citation>
    <scope>NUCLEOTIDE SEQUENCE [LARGE SCALE GENOMIC DNA]</scope>
    <source>
        <strain evidence="5">Vietnam Oak-Knoll (FVO)</strain>
    </source>
</reference>
<accession>A0A024V752</accession>
<gene>
    <name evidence="4" type="ORF">PFFVO_02810</name>
</gene>
<dbReference type="Proteomes" id="UP000030690">
    <property type="component" value="Unassembled WGS sequence"/>
</dbReference>
<dbReference type="InterPro" id="IPR001680">
    <property type="entry name" value="WD40_rpt"/>
</dbReference>
<dbReference type="SMART" id="SM00320">
    <property type="entry name" value="WD40"/>
    <property type="match status" value="2"/>
</dbReference>
<dbReference type="InterPro" id="IPR036322">
    <property type="entry name" value="WD40_repeat_dom_sf"/>
</dbReference>
<keyword evidence="2" id="KW-0677">Repeat</keyword>
<dbReference type="PANTHER" id="PTHR11227">
    <property type="entry name" value="WD-REPEAT PROTEIN INTERACTING WITH PHOSPHOINOSIDES WIPI -RELATED"/>
    <property type="match status" value="1"/>
</dbReference>
<evidence type="ECO:0000256" key="1">
    <source>
        <dbReference type="ARBA" id="ARBA00022574"/>
    </source>
</evidence>
<keyword evidence="1" id="KW-0853">WD repeat</keyword>
<dbReference type="InterPro" id="IPR015943">
    <property type="entry name" value="WD40/YVTN_repeat-like_dom_sf"/>
</dbReference>
<dbReference type="EMBL" id="KI925079">
    <property type="protein sequence ID" value="ETW18294.1"/>
    <property type="molecule type" value="Genomic_DNA"/>
</dbReference>
<evidence type="ECO:0000256" key="3">
    <source>
        <dbReference type="ARBA" id="ARBA00025740"/>
    </source>
</evidence>
<dbReference type="OrthoDB" id="1667587at2759"/>
<organism evidence="4 5">
    <name type="scientific">Plasmodium falciparum Vietnam Oak-Knoll</name>
    <name type="common">FVO</name>
    <dbReference type="NCBI Taxonomy" id="1036723"/>
    <lineage>
        <taxon>Eukaryota</taxon>
        <taxon>Sar</taxon>
        <taxon>Alveolata</taxon>
        <taxon>Apicomplexa</taxon>
        <taxon>Aconoidasida</taxon>
        <taxon>Haemosporida</taxon>
        <taxon>Plasmodiidae</taxon>
        <taxon>Plasmodium</taxon>
        <taxon>Plasmodium (Laverania)</taxon>
    </lineage>
</organism>
<evidence type="ECO:0000313" key="5">
    <source>
        <dbReference type="Proteomes" id="UP000030690"/>
    </source>
</evidence>
<protein>
    <recommendedName>
        <fullName evidence="6">Autophagy-related protein 18</fullName>
    </recommendedName>
</protein>
<dbReference type="SUPFAM" id="SSF50978">
    <property type="entry name" value="WD40 repeat-like"/>
    <property type="match status" value="1"/>
</dbReference>
<dbReference type="GO" id="GO:0005737">
    <property type="term" value="C:cytoplasm"/>
    <property type="evidence" value="ECO:0007669"/>
    <property type="project" value="UniProtKB-ARBA"/>
</dbReference>